<reference evidence="5 6" key="1">
    <citation type="submission" date="2024-03" db="EMBL/GenBank/DDBJ databases">
        <title>Actinomycetospora sp. OC33-EN06, a novel actinomycete isolated from wild orchid (Aerides multiflora).</title>
        <authorList>
            <person name="Suriyachadkun C."/>
        </authorList>
    </citation>
    <scope>NUCLEOTIDE SEQUENCE [LARGE SCALE GENOMIC DNA]</scope>
    <source>
        <strain evidence="5 6">OC33-EN06</strain>
    </source>
</reference>
<protein>
    <submittedName>
        <fullName evidence="5">Class I SAM-dependent methyltransferase</fullName>
        <ecNumber evidence="5">2.1.-.-</ecNumber>
    </submittedName>
</protein>
<keyword evidence="2 5" id="KW-0808">Transferase</keyword>
<dbReference type="EMBL" id="JBBEGL010000003">
    <property type="protein sequence ID" value="MEJ2887427.1"/>
    <property type="molecule type" value="Genomic_DNA"/>
</dbReference>
<dbReference type="GO" id="GO:0008168">
    <property type="term" value="F:methyltransferase activity"/>
    <property type="evidence" value="ECO:0007669"/>
    <property type="project" value="UniProtKB-KW"/>
</dbReference>
<evidence type="ECO:0000259" key="4">
    <source>
        <dbReference type="Pfam" id="PF13649"/>
    </source>
</evidence>
<dbReference type="GO" id="GO:0032259">
    <property type="term" value="P:methylation"/>
    <property type="evidence" value="ECO:0007669"/>
    <property type="project" value="UniProtKB-KW"/>
</dbReference>
<organism evidence="5 6">
    <name type="scientific">Actinomycetospora aeridis</name>
    <dbReference type="NCBI Taxonomy" id="3129231"/>
    <lineage>
        <taxon>Bacteria</taxon>
        <taxon>Bacillati</taxon>
        <taxon>Actinomycetota</taxon>
        <taxon>Actinomycetes</taxon>
        <taxon>Pseudonocardiales</taxon>
        <taxon>Pseudonocardiaceae</taxon>
        <taxon>Actinomycetospora</taxon>
    </lineage>
</organism>
<dbReference type="Gene3D" id="3.40.50.150">
    <property type="entry name" value="Vaccinia Virus protein VP39"/>
    <property type="match status" value="1"/>
</dbReference>
<keyword evidence="6" id="KW-1185">Reference proteome</keyword>
<gene>
    <name evidence="5" type="ORF">WCD41_13285</name>
</gene>
<dbReference type="InterPro" id="IPR029063">
    <property type="entry name" value="SAM-dependent_MTases_sf"/>
</dbReference>
<dbReference type="RefSeq" id="WP_337713895.1">
    <property type="nucleotide sequence ID" value="NZ_JBBEGL010000003.1"/>
</dbReference>
<dbReference type="PANTHER" id="PTHR43464:SF19">
    <property type="entry name" value="UBIQUINONE BIOSYNTHESIS O-METHYLTRANSFERASE, MITOCHONDRIAL"/>
    <property type="match status" value="1"/>
</dbReference>
<keyword evidence="3" id="KW-0949">S-adenosyl-L-methionine</keyword>
<sequence length="180" mass="18628">MGAVDRERWDARFAGLGAGEAGPPGVLVGREDLVPTSGRALDLACGRGTVAAWLARRGLAVDAVDVSPVGLAAGRELAPDVRWIEADLDDGLPVRGPYDVVVCQRFRDPALYPALVELLVPGGLLVISVLSGSGDTGGPFRAPPGELLAAFGHLDVRHHEEGHGEESLLAVRGVGGARGF</sequence>
<evidence type="ECO:0000256" key="3">
    <source>
        <dbReference type="ARBA" id="ARBA00022691"/>
    </source>
</evidence>
<evidence type="ECO:0000313" key="6">
    <source>
        <dbReference type="Proteomes" id="UP001370100"/>
    </source>
</evidence>
<dbReference type="CDD" id="cd02440">
    <property type="entry name" value="AdoMet_MTases"/>
    <property type="match status" value="1"/>
</dbReference>
<keyword evidence="1 5" id="KW-0489">Methyltransferase</keyword>
<dbReference type="PANTHER" id="PTHR43464">
    <property type="entry name" value="METHYLTRANSFERASE"/>
    <property type="match status" value="1"/>
</dbReference>
<proteinExistence type="predicted"/>
<evidence type="ECO:0000313" key="5">
    <source>
        <dbReference type="EMBL" id="MEJ2887427.1"/>
    </source>
</evidence>
<evidence type="ECO:0000256" key="1">
    <source>
        <dbReference type="ARBA" id="ARBA00022603"/>
    </source>
</evidence>
<dbReference type="SUPFAM" id="SSF53335">
    <property type="entry name" value="S-adenosyl-L-methionine-dependent methyltransferases"/>
    <property type="match status" value="1"/>
</dbReference>
<comment type="caution">
    <text evidence="5">The sequence shown here is derived from an EMBL/GenBank/DDBJ whole genome shotgun (WGS) entry which is preliminary data.</text>
</comment>
<name>A0ABU8N4Y5_9PSEU</name>
<dbReference type="InterPro" id="IPR041698">
    <property type="entry name" value="Methyltransf_25"/>
</dbReference>
<dbReference type="Pfam" id="PF13649">
    <property type="entry name" value="Methyltransf_25"/>
    <property type="match status" value="1"/>
</dbReference>
<accession>A0ABU8N4Y5</accession>
<evidence type="ECO:0000256" key="2">
    <source>
        <dbReference type="ARBA" id="ARBA00022679"/>
    </source>
</evidence>
<dbReference type="Proteomes" id="UP001370100">
    <property type="component" value="Unassembled WGS sequence"/>
</dbReference>
<feature type="domain" description="Methyltransferase" evidence="4">
    <location>
        <begin position="41"/>
        <end position="123"/>
    </location>
</feature>
<dbReference type="EC" id="2.1.-.-" evidence="5"/>